<comment type="caution">
    <text evidence="1">The sequence shown here is derived from an EMBL/GenBank/DDBJ whole genome shotgun (WGS) entry which is preliminary data.</text>
</comment>
<protein>
    <submittedName>
        <fullName evidence="1">Uncharacterized protein</fullName>
    </submittedName>
</protein>
<evidence type="ECO:0000313" key="2">
    <source>
        <dbReference type="Proteomes" id="UP000575068"/>
    </source>
</evidence>
<dbReference type="AlphaFoldDB" id="A0A840HZK5"/>
<accession>A0A840HZK5</accession>
<organism evidence="1 2">
    <name type="scientific">Rhizorhapis suberifaciens</name>
    <name type="common">corky root of lettuce</name>
    <dbReference type="NCBI Taxonomy" id="13656"/>
    <lineage>
        <taxon>Bacteria</taxon>
        <taxon>Pseudomonadati</taxon>
        <taxon>Pseudomonadota</taxon>
        <taxon>Alphaproteobacteria</taxon>
        <taxon>Sphingomonadales</taxon>
        <taxon>Sphingomonadaceae</taxon>
        <taxon>Rhizorhapis</taxon>
    </lineage>
</organism>
<dbReference type="Proteomes" id="UP000575068">
    <property type="component" value="Unassembled WGS sequence"/>
</dbReference>
<dbReference type="EMBL" id="JACHOV010000024">
    <property type="protein sequence ID" value="MBB4642999.1"/>
    <property type="molecule type" value="Genomic_DNA"/>
</dbReference>
<name>A0A840HZK5_9SPHN</name>
<gene>
    <name evidence="1" type="ORF">HNQ99_003337</name>
</gene>
<sequence>MKMTQWIPRLLGKRNVSLYFGRSLADLNAPSRLIRGYA</sequence>
<keyword evidence="2" id="KW-1185">Reference proteome</keyword>
<reference evidence="1 2" key="1">
    <citation type="submission" date="2020-08" db="EMBL/GenBank/DDBJ databases">
        <title>Genomic Encyclopedia of Type Strains, Phase IV (KMG-IV): sequencing the most valuable type-strain genomes for metagenomic binning, comparative biology and taxonomic classification.</title>
        <authorList>
            <person name="Goeker M."/>
        </authorList>
    </citation>
    <scope>NUCLEOTIDE SEQUENCE [LARGE SCALE GENOMIC DNA]</scope>
    <source>
        <strain evidence="1 2">DSM 7465</strain>
    </source>
</reference>
<evidence type="ECO:0000313" key="1">
    <source>
        <dbReference type="EMBL" id="MBB4642999.1"/>
    </source>
</evidence>
<proteinExistence type="predicted"/>